<proteinExistence type="predicted"/>
<keyword evidence="2" id="KW-1185">Reference proteome</keyword>
<evidence type="ECO:0000313" key="2">
    <source>
        <dbReference type="Proteomes" id="UP000692954"/>
    </source>
</evidence>
<dbReference type="Proteomes" id="UP000692954">
    <property type="component" value="Unassembled WGS sequence"/>
</dbReference>
<comment type="caution">
    <text evidence="1">The sequence shown here is derived from an EMBL/GenBank/DDBJ whole genome shotgun (WGS) entry which is preliminary data.</text>
</comment>
<evidence type="ECO:0000313" key="1">
    <source>
        <dbReference type="EMBL" id="CAD8091340.1"/>
    </source>
</evidence>
<organism evidence="1 2">
    <name type="scientific">Paramecium sonneborni</name>
    <dbReference type="NCBI Taxonomy" id="65129"/>
    <lineage>
        <taxon>Eukaryota</taxon>
        <taxon>Sar</taxon>
        <taxon>Alveolata</taxon>
        <taxon>Ciliophora</taxon>
        <taxon>Intramacronucleata</taxon>
        <taxon>Oligohymenophorea</taxon>
        <taxon>Peniculida</taxon>
        <taxon>Parameciidae</taxon>
        <taxon>Paramecium</taxon>
    </lineage>
</organism>
<reference evidence="1" key="1">
    <citation type="submission" date="2021-01" db="EMBL/GenBank/DDBJ databases">
        <authorList>
            <consortium name="Genoscope - CEA"/>
            <person name="William W."/>
        </authorList>
    </citation>
    <scope>NUCLEOTIDE SEQUENCE</scope>
</reference>
<sequence>MRKVNELLQLKKVSMNHNQVNKDSGVFWDIERTTSYETSQFRRSMDLTSYRRTSTSSKGENSISPNLQRRNSFVTFESNDLRLSIREIKNIDDPKKHICMTELQYKIWRTVTKCQKSQLEQTYIIDIIVISQGQEYEFKFDLSKLSCFMTIKELCEQIHLIFIEQRNQKLQDPQLHILIGIIKTQRLDGDIRLFELINLLLNGQKTLILQQGVHNLL</sequence>
<accession>A0A8S1NFJ8</accession>
<gene>
    <name evidence="1" type="ORF">PSON_ATCC_30995.1.T0570222</name>
</gene>
<dbReference type="AlphaFoldDB" id="A0A8S1NFJ8"/>
<protein>
    <submittedName>
        <fullName evidence="1">Uncharacterized protein</fullName>
    </submittedName>
</protein>
<name>A0A8S1NFJ8_9CILI</name>
<dbReference type="EMBL" id="CAJJDN010000057">
    <property type="protein sequence ID" value="CAD8091340.1"/>
    <property type="molecule type" value="Genomic_DNA"/>
</dbReference>
<dbReference type="OrthoDB" id="296937at2759"/>